<feature type="repeat" description="ANK" evidence="3">
    <location>
        <begin position="225"/>
        <end position="257"/>
    </location>
</feature>
<dbReference type="PANTHER" id="PTHR24201:SF16">
    <property type="entry name" value="ANKYRIN-1-LIKE-RELATED"/>
    <property type="match status" value="1"/>
</dbReference>
<evidence type="ECO:0000313" key="5">
    <source>
        <dbReference type="EMBL" id="CCO20381.1"/>
    </source>
</evidence>
<evidence type="ECO:0000313" key="6">
    <source>
        <dbReference type="Proteomes" id="UP000198341"/>
    </source>
</evidence>
<feature type="compositionally biased region" description="Basic and acidic residues" evidence="4">
    <location>
        <begin position="11"/>
        <end position="26"/>
    </location>
</feature>
<feature type="repeat" description="ANK" evidence="3">
    <location>
        <begin position="121"/>
        <end position="153"/>
    </location>
</feature>
<dbReference type="SUPFAM" id="SSF48403">
    <property type="entry name" value="Ankyrin repeat"/>
    <property type="match status" value="1"/>
</dbReference>
<evidence type="ECO:0000256" key="3">
    <source>
        <dbReference type="PROSITE-ProRule" id="PRU00023"/>
    </source>
</evidence>
<dbReference type="Proteomes" id="UP000198341">
    <property type="component" value="Chromosome 17"/>
</dbReference>
<dbReference type="STRING" id="41875.K8EQS1"/>
<accession>K8EQS1</accession>
<feature type="repeat" description="ANK" evidence="3">
    <location>
        <begin position="155"/>
        <end position="187"/>
    </location>
</feature>
<evidence type="ECO:0000256" key="4">
    <source>
        <dbReference type="SAM" id="MobiDB-lite"/>
    </source>
</evidence>
<dbReference type="PROSITE" id="PS50088">
    <property type="entry name" value="ANK_REPEAT"/>
    <property type="match status" value="3"/>
</dbReference>
<feature type="compositionally biased region" description="Basic residues" evidence="4">
    <location>
        <begin position="1"/>
        <end position="10"/>
    </location>
</feature>
<dbReference type="eggNOG" id="KOG4412">
    <property type="taxonomic scope" value="Eukaryota"/>
</dbReference>
<dbReference type="AlphaFoldDB" id="K8EQS1"/>
<keyword evidence="1" id="KW-0677">Repeat</keyword>
<dbReference type="PANTHER" id="PTHR24201">
    <property type="entry name" value="ANK_REP_REGION DOMAIN-CONTAINING PROTEIN"/>
    <property type="match status" value="1"/>
</dbReference>
<name>K8EQS1_9CHLO</name>
<dbReference type="PRINTS" id="PR01415">
    <property type="entry name" value="ANKYRIN"/>
</dbReference>
<dbReference type="GO" id="GO:0005634">
    <property type="term" value="C:nucleus"/>
    <property type="evidence" value="ECO:0007669"/>
    <property type="project" value="TreeGrafter"/>
</dbReference>
<gene>
    <name evidence="5" type="ordered locus">Bathy17g01890</name>
</gene>
<dbReference type="OrthoDB" id="187617at2759"/>
<dbReference type="RefSeq" id="XP_007508277.1">
    <property type="nucleotide sequence ID" value="XM_007508215.1"/>
</dbReference>
<keyword evidence="2 3" id="KW-0040">ANK repeat</keyword>
<dbReference type="SMART" id="SM00248">
    <property type="entry name" value="ANK"/>
    <property type="match status" value="5"/>
</dbReference>
<protein>
    <submittedName>
        <fullName evidence="5">PREDICTED: similar to ankyrin 2,3/unc44</fullName>
    </submittedName>
</protein>
<dbReference type="PROSITE" id="PS50297">
    <property type="entry name" value="ANK_REP_REGION"/>
    <property type="match status" value="3"/>
</dbReference>
<dbReference type="GeneID" id="19011094"/>
<dbReference type="InterPro" id="IPR036770">
    <property type="entry name" value="Ankyrin_rpt-contain_sf"/>
</dbReference>
<evidence type="ECO:0000256" key="2">
    <source>
        <dbReference type="ARBA" id="ARBA00023043"/>
    </source>
</evidence>
<keyword evidence="6" id="KW-1185">Reference proteome</keyword>
<evidence type="ECO:0000256" key="1">
    <source>
        <dbReference type="ARBA" id="ARBA00022737"/>
    </source>
</evidence>
<dbReference type="Pfam" id="PF12796">
    <property type="entry name" value="Ank_2"/>
    <property type="match status" value="2"/>
</dbReference>
<sequence length="273" mass="29631">MMMIKKKNNAKQREQQQREKEDEHKSYAHYLKAVREGNVHAFDDLDDDDDDQKLESFLEKSLANASSLKKDEDDDDEEDERSFIHVAAANGHGDLLELFLNTNLMKQKGGEFLEHPEKGEWGGTPLHSATAGGHMSTVSILLAAGANANAKTRGRDLTALHYASSKGYGDIARKLIEAGADVNAKDASGNAPAHRAASQGRLAVLKVLFTEDTELGTKIDDRDSCGSTPLLVAAEAGQDECAIFLAKCGANVHAVDNEKHGVPERLRGVLKSI</sequence>
<dbReference type="EMBL" id="FO082262">
    <property type="protein sequence ID" value="CCO20381.1"/>
    <property type="molecule type" value="Genomic_DNA"/>
</dbReference>
<feature type="region of interest" description="Disordered" evidence="4">
    <location>
        <begin position="1"/>
        <end position="26"/>
    </location>
</feature>
<dbReference type="InterPro" id="IPR002110">
    <property type="entry name" value="Ankyrin_rpt"/>
</dbReference>
<dbReference type="Gene3D" id="1.25.40.20">
    <property type="entry name" value="Ankyrin repeat-containing domain"/>
    <property type="match status" value="2"/>
</dbReference>
<dbReference type="KEGG" id="bpg:Bathy17g01890"/>
<dbReference type="InterPro" id="IPR050776">
    <property type="entry name" value="Ank_Repeat/CDKN_Inhibitor"/>
</dbReference>
<organism evidence="5 6">
    <name type="scientific">Bathycoccus prasinos</name>
    <dbReference type="NCBI Taxonomy" id="41875"/>
    <lineage>
        <taxon>Eukaryota</taxon>
        <taxon>Viridiplantae</taxon>
        <taxon>Chlorophyta</taxon>
        <taxon>Mamiellophyceae</taxon>
        <taxon>Mamiellales</taxon>
        <taxon>Bathycoccaceae</taxon>
        <taxon>Bathycoccus</taxon>
    </lineage>
</organism>
<reference evidence="5 6" key="1">
    <citation type="submission" date="2011-10" db="EMBL/GenBank/DDBJ databases">
        <authorList>
            <person name="Genoscope - CEA"/>
        </authorList>
    </citation>
    <scope>NUCLEOTIDE SEQUENCE [LARGE SCALE GENOMIC DNA]</scope>
    <source>
        <strain evidence="5 6">RCC 1105</strain>
    </source>
</reference>
<proteinExistence type="predicted"/>